<dbReference type="EMBL" id="JBHSLI010000006">
    <property type="protein sequence ID" value="MFC5294345.1"/>
    <property type="molecule type" value="Genomic_DNA"/>
</dbReference>
<dbReference type="RefSeq" id="WP_158444270.1">
    <property type="nucleotide sequence ID" value="NZ_JAOAOS010000009.1"/>
</dbReference>
<protein>
    <submittedName>
        <fullName evidence="6">Rieske (2Fe-2S) protein</fullName>
    </submittedName>
</protein>
<keyword evidence="3" id="KW-0408">Iron</keyword>
<evidence type="ECO:0000313" key="6">
    <source>
        <dbReference type="EMBL" id="MFC5294345.1"/>
    </source>
</evidence>
<evidence type="ECO:0000256" key="3">
    <source>
        <dbReference type="ARBA" id="ARBA00023004"/>
    </source>
</evidence>
<keyword evidence="7" id="KW-1185">Reference proteome</keyword>
<reference evidence="7" key="1">
    <citation type="journal article" date="2019" name="Int. J. Syst. Evol. Microbiol.">
        <title>The Global Catalogue of Microorganisms (GCM) 10K type strain sequencing project: providing services to taxonomists for standard genome sequencing and annotation.</title>
        <authorList>
            <consortium name="The Broad Institute Genomics Platform"/>
            <consortium name="The Broad Institute Genome Sequencing Center for Infectious Disease"/>
            <person name="Wu L."/>
            <person name="Ma J."/>
        </authorList>
    </citation>
    <scope>NUCLEOTIDE SEQUENCE [LARGE SCALE GENOMIC DNA]</scope>
    <source>
        <strain evidence="7">CGMCC 1.15643</strain>
    </source>
</reference>
<keyword evidence="4" id="KW-0411">Iron-sulfur</keyword>
<dbReference type="Gene3D" id="2.102.10.10">
    <property type="entry name" value="Rieske [2Fe-2S] iron-sulphur domain"/>
    <property type="match status" value="1"/>
</dbReference>
<gene>
    <name evidence="6" type="ORF">ACFPK2_15260</name>
</gene>
<keyword evidence="1" id="KW-0001">2Fe-2S</keyword>
<sequence length="122" mass="12376">MSDAWRSYSSAPPIGAPVCESAAIGEGAARCLTVETAAGAFPLLLLRRSGVLSAYVNACPHQYLPLDYRSANVLSADGSRLLCSAHGAVFDAATGGCLSGDGADGLDPVPVVERDGLIRIGG</sequence>
<dbReference type="PROSITE" id="PS51296">
    <property type="entry name" value="RIESKE"/>
    <property type="match status" value="1"/>
</dbReference>
<dbReference type="CDD" id="cd03467">
    <property type="entry name" value="Rieske"/>
    <property type="match status" value="1"/>
</dbReference>
<dbReference type="SUPFAM" id="SSF50022">
    <property type="entry name" value="ISP domain"/>
    <property type="match status" value="1"/>
</dbReference>
<dbReference type="Proteomes" id="UP001595976">
    <property type="component" value="Unassembled WGS sequence"/>
</dbReference>
<evidence type="ECO:0000259" key="5">
    <source>
        <dbReference type="PROSITE" id="PS51296"/>
    </source>
</evidence>
<evidence type="ECO:0000313" key="7">
    <source>
        <dbReference type="Proteomes" id="UP001595976"/>
    </source>
</evidence>
<dbReference type="InterPro" id="IPR017941">
    <property type="entry name" value="Rieske_2Fe-2S"/>
</dbReference>
<evidence type="ECO:0000256" key="4">
    <source>
        <dbReference type="ARBA" id="ARBA00023014"/>
    </source>
</evidence>
<evidence type="ECO:0000256" key="2">
    <source>
        <dbReference type="ARBA" id="ARBA00022723"/>
    </source>
</evidence>
<feature type="domain" description="Rieske" evidence="5">
    <location>
        <begin position="15"/>
        <end position="120"/>
    </location>
</feature>
<keyword evidence="2" id="KW-0479">Metal-binding</keyword>
<dbReference type="PANTHER" id="PTHR40261">
    <property type="match status" value="1"/>
</dbReference>
<name>A0ABW0F757_9HYPH</name>
<dbReference type="PANTHER" id="PTHR40261:SF1">
    <property type="entry name" value="RIESKE DOMAIN-CONTAINING PROTEIN"/>
    <property type="match status" value="1"/>
</dbReference>
<comment type="caution">
    <text evidence="6">The sequence shown here is derived from an EMBL/GenBank/DDBJ whole genome shotgun (WGS) entry which is preliminary data.</text>
</comment>
<accession>A0ABW0F757</accession>
<organism evidence="6 7">
    <name type="scientific">Bosea minatitlanensis</name>
    <dbReference type="NCBI Taxonomy" id="128782"/>
    <lineage>
        <taxon>Bacteria</taxon>
        <taxon>Pseudomonadati</taxon>
        <taxon>Pseudomonadota</taxon>
        <taxon>Alphaproteobacteria</taxon>
        <taxon>Hyphomicrobiales</taxon>
        <taxon>Boseaceae</taxon>
        <taxon>Bosea</taxon>
    </lineage>
</organism>
<evidence type="ECO:0000256" key="1">
    <source>
        <dbReference type="ARBA" id="ARBA00022714"/>
    </source>
</evidence>
<dbReference type="InterPro" id="IPR036922">
    <property type="entry name" value="Rieske_2Fe-2S_sf"/>
</dbReference>
<dbReference type="Pfam" id="PF00355">
    <property type="entry name" value="Rieske"/>
    <property type="match status" value="1"/>
</dbReference>
<proteinExistence type="predicted"/>